<dbReference type="Gene3D" id="2.60.120.380">
    <property type="match status" value="1"/>
</dbReference>
<reference evidence="2 3" key="1">
    <citation type="submission" date="2018-04" db="EMBL/GenBank/DDBJ databases">
        <title>Genome sequencing of Flavobacterium sp. HYN0059.</title>
        <authorList>
            <person name="Yi H."/>
            <person name="Baek C."/>
        </authorList>
    </citation>
    <scope>NUCLEOTIDE SEQUENCE [LARGE SCALE GENOMIC DNA]</scope>
    <source>
        <strain evidence="2 3">HYN0059</strain>
    </source>
</reference>
<feature type="chain" id="PRO_5015483845" evidence="1">
    <location>
        <begin position="26"/>
        <end position="405"/>
    </location>
</feature>
<evidence type="ECO:0000313" key="3">
    <source>
        <dbReference type="Proteomes" id="UP000244929"/>
    </source>
</evidence>
<dbReference type="OrthoDB" id="1367892at2"/>
<name>A0A2S1QVI9_9FLAO</name>
<keyword evidence="3" id="KW-1185">Reference proteome</keyword>
<gene>
    <name evidence="2" type="ORF">HYN59_03490</name>
</gene>
<keyword evidence="1" id="KW-0732">Signal</keyword>
<evidence type="ECO:0000313" key="2">
    <source>
        <dbReference type="EMBL" id="AWH84231.1"/>
    </source>
</evidence>
<dbReference type="Proteomes" id="UP000244929">
    <property type="component" value="Chromosome"/>
</dbReference>
<sequence length="405" mass="43150">MKPTKTLKRLSALAFMCLLIVVACSKDDSSGGGSNKPLTEFEFSGIFTGTLNNNGAVSDLEGYVTIDDDGATRLNLLTGSMKGSSVKTGPNYNITVTEANGAFAGIEDITGTIDTATRTIYLSGTNPDGSQMTVGGNAANPNLVTDGGWGSLQKSAVVFTHNETCKATVTINGVSFSGLNGFYQEGGLCSDYYFQSNQIRFNMDSKSSEIFCHDITLLGLDGQMHTYTDCNTIRFVLNKNTQYTYTVAWENGETGSGTFTTPDGGFQLPICLSNDGAECDGEGGLEGQNGNPRFNLQFSNAGNVDLDLYVQTPNGSIIYYGNETAQGGTIDVDCACGNACDSENIFFNNGPSGQYTFWVDYYGDCGSGSTSSNFTVKVMDNNTVVQTKTGTLNSGESTHWTYNHN</sequence>
<protein>
    <submittedName>
        <fullName evidence="2">Uncharacterized protein</fullName>
    </submittedName>
</protein>
<organism evidence="2 3">
    <name type="scientific">Flavobacterium album</name>
    <dbReference type="NCBI Taxonomy" id="2175091"/>
    <lineage>
        <taxon>Bacteria</taxon>
        <taxon>Pseudomonadati</taxon>
        <taxon>Bacteroidota</taxon>
        <taxon>Flavobacteriia</taxon>
        <taxon>Flavobacteriales</taxon>
        <taxon>Flavobacteriaceae</taxon>
        <taxon>Flavobacterium</taxon>
    </lineage>
</organism>
<dbReference type="RefSeq" id="WP_108776940.1">
    <property type="nucleotide sequence ID" value="NZ_CP029186.1"/>
</dbReference>
<feature type="signal peptide" evidence="1">
    <location>
        <begin position="1"/>
        <end position="25"/>
    </location>
</feature>
<dbReference type="PROSITE" id="PS51257">
    <property type="entry name" value="PROKAR_LIPOPROTEIN"/>
    <property type="match status" value="1"/>
</dbReference>
<evidence type="ECO:0000256" key="1">
    <source>
        <dbReference type="SAM" id="SignalP"/>
    </source>
</evidence>
<proteinExistence type="predicted"/>
<dbReference type="EMBL" id="CP029186">
    <property type="protein sequence ID" value="AWH84231.1"/>
    <property type="molecule type" value="Genomic_DNA"/>
</dbReference>
<dbReference type="AlphaFoldDB" id="A0A2S1QVI9"/>
<dbReference type="KEGG" id="falb:HYN59_03490"/>
<accession>A0A2S1QVI9</accession>